<dbReference type="Pfam" id="PF12811">
    <property type="entry name" value="BaxI_1"/>
    <property type="match status" value="1"/>
</dbReference>
<evidence type="ECO:0000313" key="3">
    <source>
        <dbReference type="Proteomes" id="UP000031465"/>
    </source>
</evidence>
<proteinExistence type="predicted"/>
<feature type="transmembrane region" description="Helical" evidence="1">
    <location>
        <begin position="43"/>
        <end position="62"/>
    </location>
</feature>
<feature type="transmembrane region" description="Helical" evidence="1">
    <location>
        <begin position="161"/>
        <end position="183"/>
    </location>
</feature>
<keyword evidence="1" id="KW-0812">Transmembrane</keyword>
<gene>
    <name evidence="2" type="ORF">DB44_AN00100</name>
</gene>
<comment type="caution">
    <text evidence="2">The sequence shown here is derived from an EMBL/GenBank/DDBJ whole genome shotgun (WGS) entry which is preliminary data.</text>
</comment>
<dbReference type="Proteomes" id="UP000031465">
    <property type="component" value="Unassembled WGS sequence"/>
</dbReference>
<keyword evidence="1" id="KW-0472">Membrane</keyword>
<protein>
    <recommendedName>
        <fullName evidence="4">Bax inhibitor-1/YccA family protein</fullName>
    </recommendedName>
</protein>
<dbReference type="PANTHER" id="PTHR41282">
    <property type="entry name" value="CONSERVED TRANSMEMBRANE PROTEIN-RELATED"/>
    <property type="match status" value="1"/>
</dbReference>
<dbReference type="EMBL" id="JSAN01000013">
    <property type="protein sequence ID" value="KIC74225.1"/>
    <property type="molecule type" value="Genomic_DNA"/>
</dbReference>
<organism evidence="2 3">
    <name type="scientific">Candidatus Protochlamydia amoebophila</name>
    <dbReference type="NCBI Taxonomy" id="362787"/>
    <lineage>
        <taxon>Bacteria</taxon>
        <taxon>Pseudomonadati</taxon>
        <taxon>Chlamydiota</taxon>
        <taxon>Chlamydiia</taxon>
        <taxon>Parachlamydiales</taxon>
        <taxon>Parachlamydiaceae</taxon>
        <taxon>Candidatus Protochlamydia</taxon>
    </lineage>
</organism>
<feature type="transmembrane region" description="Helical" evidence="1">
    <location>
        <begin position="195"/>
        <end position="218"/>
    </location>
</feature>
<evidence type="ECO:0000256" key="1">
    <source>
        <dbReference type="SAM" id="Phobius"/>
    </source>
</evidence>
<reference evidence="2 3" key="1">
    <citation type="journal article" date="2014" name="Mol. Biol. Evol.">
        <title>Massive expansion of Ubiquitination-related gene families within the Chlamydiae.</title>
        <authorList>
            <person name="Domman D."/>
            <person name="Collingro A."/>
            <person name="Lagkouvardos I."/>
            <person name="Gehre L."/>
            <person name="Weinmaier T."/>
            <person name="Rattei T."/>
            <person name="Subtil A."/>
            <person name="Horn M."/>
        </authorList>
    </citation>
    <scope>NUCLEOTIDE SEQUENCE [LARGE SCALE GENOMIC DNA]</scope>
    <source>
        <strain evidence="2 3">EI2</strain>
    </source>
</reference>
<evidence type="ECO:0008006" key="4">
    <source>
        <dbReference type="Google" id="ProtNLM"/>
    </source>
</evidence>
<name>A0A0C1JSY4_9BACT</name>
<dbReference type="PANTHER" id="PTHR41282:SF1">
    <property type="entry name" value="CONSERVED TRANSMEMBRANE PROTEIN-RELATED"/>
    <property type="match status" value="1"/>
</dbReference>
<dbReference type="InterPro" id="IPR010539">
    <property type="entry name" value="BaxI_1-like"/>
</dbReference>
<dbReference type="PATRIC" id="fig|362787.3.peg.164"/>
<feature type="transmembrane region" description="Helical" evidence="1">
    <location>
        <begin position="128"/>
        <end position="149"/>
    </location>
</feature>
<dbReference type="AlphaFoldDB" id="A0A0C1JSY4"/>
<dbReference type="PIRSF" id="PIRSF009160">
    <property type="entry name" value="UCP009160"/>
    <property type="match status" value="1"/>
</dbReference>
<feature type="transmembrane region" description="Helical" evidence="1">
    <location>
        <begin position="74"/>
        <end position="95"/>
    </location>
</feature>
<accession>A0A0C1JSY4</accession>
<sequence>MYFFYNQSIRSAPMRSSNPALAGNPFSGFGIASKSSAMTIRGTINKTAILLLLVFLPAIWVWKTFFNAGQNPAAIQTWMMAGLIGGFVLSLVTVFKKEWAPLSAPLYAIMEGLFLGGISSIFETSYPGIVMQAISLTLATLLAMLVIYQTGLVKPTENFKLGVMAATGGIALVYLVAIVLGFFGINVSFINGSGLFSILFSLFVVGIAALNFIIDFDFIEQGARANVPKYMEWYGAFALMVTLVWLYIEMLRLLAKLNDRR</sequence>
<keyword evidence="1" id="KW-1133">Transmembrane helix</keyword>
<evidence type="ECO:0000313" key="2">
    <source>
        <dbReference type="EMBL" id="KIC74225.1"/>
    </source>
</evidence>
<feature type="transmembrane region" description="Helical" evidence="1">
    <location>
        <begin position="230"/>
        <end position="248"/>
    </location>
</feature>